<evidence type="ECO:0000256" key="4">
    <source>
        <dbReference type="ARBA" id="ARBA00022840"/>
    </source>
</evidence>
<keyword evidence="4" id="KW-0067">ATP-binding</keyword>
<evidence type="ECO:0000256" key="2">
    <source>
        <dbReference type="ARBA" id="ARBA00022801"/>
    </source>
</evidence>
<dbReference type="SUPFAM" id="SSF48403">
    <property type="entry name" value="Ankyrin repeat"/>
    <property type="match status" value="1"/>
</dbReference>
<evidence type="ECO:0000313" key="9">
    <source>
        <dbReference type="EMBL" id="RFC85383.1"/>
    </source>
</evidence>
<dbReference type="Gene3D" id="3.40.50.300">
    <property type="entry name" value="P-loop containing nucleotide triphosphate hydrolases"/>
    <property type="match status" value="2"/>
</dbReference>
<dbReference type="Proteomes" id="UP000240957">
    <property type="component" value="Unassembled WGS sequence"/>
</dbReference>
<dbReference type="InterPro" id="IPR039904">
    <property type="entry name" value="TRANK1"/>
</dbReference>
<dbReference type="AlphaFoldDB" id="A0A371YV96"/>
<dbReference type="GO" id="GO:0004386">
    <property type="term" value="F:helicase activity"/>
    <property type="evidence" value="ECO:0007669"/>
    <property type="project" value="UniProtKB-KW"/>
</dbReference>
<reference evidence="9 10" key="2">
    <citation type="submission" date="2018-08" db="EMBL/GenBank/DDBJ databases">
        <title>The draft genome of Acinetobacter sichuanensis strain WCHAc060041.</title>
        <authorList>
            <person name="Qin J."/>
            <person name="Feng Y."/>
            <person name="Zong Z."/>
        </authorList>
    </citation>
    <scope>NUCLEOTIDE SEQUENCE [LARGE SCALE GENOMIC DNA]</scope>
    <source>
        <strain evidence="9 10">WCHAc060041</strain>
    </source>
</reference>
<accession>A0A371YV96</accession>
<dbReference type="PROSITE" id="PS50088">
    <property type="entry name" value="ANK_REPEAT"/>
    <property type="match status" value="1"/>
</dbReference>
<dbReference type="GO" id="GO:0005524">
    <property type="term" value="F:ATP binding"/>
    <property type="evidence" value="ECO:0007669"/>
    <property type="project" value="UniProtKB-KW"/>
</dbReference>
<organism evidence="9 10">
    <name type="scientific">Acinetobacter sichuanensis</name>
    <dbReference type="NCBI Taxonomy" id="2136183"/>
    <lineage>
        <taxon>Bacteria</taxon>
        <taxon>Pseudomonadati</taxon>
        <taxon>Pseudomonadota</taxon>
        <taxon>Gammaproteobacteria</taxon>
        <taxon>Moraxellales</taxon>
        <taxon>Moraxellaceae</taxon>
        <taxon>Acinetobacter</taxon>
    </lineage>
</organism>
<dbReference type="Proteomes" id="UP001595455">
    <property type="component" value="Unassembled WGS sequence"/>
</dbReference>
<sequence length="960" mass="112242">MDVLIYNELANQKIVGLDKLIAYLQADNFKSAEVKKIQPNLYRAKLNRSDRILFSIYQYQQKNYILILEYLKNHDYQGSRFLNEDIQINEAEIPDVESIDEMEAQEQLVYINANNPNFVYLNKFISFDDVQQHIYKQYPPLVIIGSAGSGKTAILLEKMKQLEGQILYVTLSSFLVKNSRELYYSDQYYNDRQLVDFYSYQDFIESIAIPEHAFADIEFFRTWYKAHYKNSFNAHSIYEEFKGVLTGAMTDQAYLSEQDYLNLGIKQSIFSVEERSEVYRIFQHYLTELEKNNLSDLNILSFEYLQKVKPAYDYVVIDEVQDITAIQLYLILNSLSDKGLFLMCGDANQIVHPNFFSWAKVKSLFHRHEELHHGMEITHILQHNYRNAQRITEISNRVLLLKNARFGSIDKESHYLVQSNADIQGGVYFLKNRPDILHELDQKTAVSTQFAVIVMHEEQKKTAQRVFKTPLVFAIQEAKGLEYQNIILYNFVSQSAVHFTEICSEISLQDLQSDFVYARNKDKADKSLEIYKFYINALYVGLTRAMSNIYWVEQQDQHQIFHLLGMDQAAEVLDLQDQQSSLKEWQKEAQKLELQGKKEQAERIRREILKEESPNWVVLKDSELRHLEHRALQDKDKKSQLVLFEYAVVYQHQAYLIQLAKIGFKPAISVFNMRHEVVAHKAEQGILSKYYMNYQVKHPTALLKKIEKFGINHRNEFNQTPLMAAVWVGNAAFYQQLIQDGADVDLLDGQGLNVLQIALQRVTIQPKYAASLTDIAAHLPQDSIVLQISQRLFKLESHHAEYMIFQLMYVMSMIQGYQRFARYEKGFDSALLLQTLEKISGTLFAKKKLKRSYISSLLSKNETTGSDKYNKHLFIRTGHGQYLLNPELVIKVNGEWQPIYQSMNVQRVDFYMDEPEVPELANNQHWQDRLKQINQFNRNRTLAFFDVIGRKDGAKIETEL</sequence>
<feature type="coiled-coil region" evidence="6">
    <location>
        <begin position="575"/>
        <end position="611"/>
    </location>
</feature>
<evidence type="ECO:0000256" key="6">
    <source>
        <dbReference type="SAM" id="Coils"/>
    </source>
</evidence>
<dbReference type="Pfam" id="PF00580">
    <property type="entry name" value="UvrD-helicase"/>
    <property type="match status" value="1"/>
</dbReference>
<keyword evidence="2" id="KW-0378">Hydrolase</keyword>
<keyword evidence="5" id="KW-0040">ANK repeat</keyword>
<dbReference type="EMBL" id="JBHRSF010000071">
    <property type="protein sequence ID" value="MFC2996715.1"/>
    <property type="molecule type" value="Genomic_DNA"/>
</dbReference>
<proteinExistence type="predicted"/>
<dbReference type="EMBL" id="PYIX02000001">
    <property type="protein sequence ID" value="RFC85383.1"/>
    <property type="molecule type" value="Genomic_DNA"/>
</dbReference>
<dbReference type="InterPro" id="IPR014016">
    <property type="entry name" value="UvrD-like_ATP-bd"/>
</dbReference>
<keyword evidence="6" id="KW-0175">Coiled coil</keyword>
<dbReference type="OrthoDB" id="5441773at2"/>
<evidence type="ECO:0000259" key="7">
    <source>
        <dbReference type="Pfam" id="PF00580"/>
    </source>
</evidence>
<dbReference type="SUPFAM" id="SSF52540">
    <property type="entry name" value="P-loop containing nucleoside triphosphate hydrolases"/>
    <property type="match status" value="1"/>
</dbReference>
<reference evidence="8" key="1">
    <citation type="journal article" date="2014" name="Int. J. Syst. Evol. Microbiol.">
        <title>Complete genome of a new Firmicutes species belonging to the dominant human colonic microbiota ('Ruminococcus bicirculans') reveals two chromosomes and a selective capacity to utilize plant glucans.</title>
        <authorList>
            <consortium name="NISC Comparative Sequencing Program"/>
            <person name="Wegmann U."/>
            <person name="Louis P."/>
            <person name="Goesmann A."/>
            <person name="Henrissat B."/>
            <person name="Duncan S.H."/>
            <person name="Flint H.J."/>
        </authorList>
    </citation>
    <scope>NUCLEOTIDE SEQUENCE</scope>
    <source>
        <strain evidence="8">KCTC 62575</strain>
    </source>
</reference>
<comment type="caution">
    <text evidence="9">The sequence shown here is derived from an EMBL/GenBank/DDBJ whole genome shotgun (WGS) entry which is preliminary data.</text>
</comment>
<dbReference type="PROSITE" id="PS50297">
    <property type="entry name" value="ANK_REP_REGION"/>
    <property type="match status" value="1"/>
</dbReference>
<evidence type="ECO:0000313" key="11">
    <source>
        <dbReference type="Proteomes" id="UP001595455"/>
    </source>
</evidence>
<keyword evidence="3" id="KW-0347">Helicase</keyword>
<dbReference type="GO" id="GO:0016787">
    <property type="term" value="F:hydrolase activity"/>
    <property type="evidence" value="ECO:0007669"/>
    <property type="project" value="UniProtKB-KW"/>
</dbReference>
<dbReference type="RefSeq" id="WP_107006430.1">
    <property type="nucleotide sequence ID" value="NZ_JBHRSF010000071.1"/>
</dbReference>
<dbReference type="InterPro" id="IPR027417">
    <property type="entry name" value="P-loop_NTPase"/>
</dbReference>
<dbReference type="Gene3D" id="1.25.40.20">
    <property type="entry name" value="Ankyrin repeat-containing domain"/>
    <property type="match status" value="1"/>
</dbReference>
<evidence type="ECO:0000256" key="3">
    <source>
        <dbReference type="ARBA" id="ARBA00022806"/>
    </source>
</evidence>
<dbReference type="InterPro" id="IPR036770">
    <property type="entry name" value="Ankyrin_rpt-contain_sf"/>
</dbReference>
<evidence type="ECO:0000256" key="1">
    <source>
        <dbReference type="ARBA" id="ARBA00022741"/>
    </source>
</evidence>
<feature type="repeat" description="ANK" evidence="5">
    <location>
        <begin position="717"/>
        <end position="749"/>
    </location>
</feature>
<gene>
    <name evidence="8" type="ORF">ACFODO_15890</name>
    <name evidence="9" type="ORF">C9E89_000180</name>
</gene>
<protein>
    <submittedName>
        <fullName evidence="8">UvrD-helicase domain-containing protein</fullName>
    </submittedName>
</protein>
<name>A0A371YV96_9GAMM</name>
<keyword evidence="1" id="KW-0547">Nucleotide-binding</keyword>
<reference evidence="8" key="4">
    <citation type="submission" date="2024-09" db="EMBL/GenBank/DDBJ databases">
        <authorList>
            <person name="Sun Q."/>
            <person name="Mori K."/>
        </authorList>
    </citation>
    <scope>NUCLEOTIDE SEQUENCE</scope>
    <source>
        <strain evidence="8">KCTC 62575</strain>
    </source>
</reference>
<dbReference type="InterPro" id="IPR002110">
    <property type="entry name" value="Ankyrin_rpt"/>
</dbReference>
<keyword evidence="11" id="KW-1185">Reference proteome</keyword>
<evidence type="ECO:0000313" key="10">
    <source>
        <dbReference type="Proteomes" id="UP000240957"/>
    </source>
</evidence>
<reference evidence="11" key="3">
    <citation type="journal article" date="2019" name="Int. J. Syst. Evol. Microbiol.">
        <title>The Global Catalogue of Microorganisms (GCM) 10K type strain sequencing project: providing services to taxonomists for standard genome sequencing and annotation.</title>
        <authorList>
            <consortium name="The Broad Institute Genomics Platform"/>
            <consortium name="The Broad Institute Genome Sequencing Center for Infectious Disease"/>
            <person name="Wu L."/>
            <person name="Ma J."/>
        </authorList>
    </citation>
    <scope>NUCLEOTIDE SEQUENCE [LARGE SCALE GENOMIC DNA]</scope>
    <source>
        <strain evidence="11">KCTC 62575</strain>
    </source>
</reference>
<evidence type="ECO:0000256" key="5">
    <source>
        <dbReference type="PROSITE-ProRule" id="PRU00023"/>
    </source>
</evidence>
<feature type="domain" description="UvrD-like helicase ATP-binding" evidence="7">
    <location>
        <begin position="269"/>
        <end position="351"/>
    </location>
</feature>
<dbReference type="PANTHER" id="PTHR21529">
    <property type="entry name" value="MAMMARY TURMOR VIRUS RECEPTOR HOMOLOG 1, 2 MTVR1, 2"/>
    <property type="match status" value="1"/>
</dbReference>
<dbReference type="PANTHER" id="PTHR21529:SF4">
    <property type="entry name" value="TPR AND ANKYRIN REPEAT-CONTAINING PROTEIN 1"/>
    <property type="match status" value="1"/>
</dbReference>
<evidence type="ECO:0000313" key="8">
    <source>
        <dbReference type="EMBL" id="MFC2996715.1"/>
    </source>
</evidence>